<sequence>MTMNKILLVLIVASGFVLIFYANNDILTRKKLFSLFQSDNGHNSAANHHKTNFTDIRRVKYTPRNTTEYNIFVIYTRETFVLKTKFELFVKSLLKYTSIPLHLHIVTDERSELSVEDVLKKELNEYHRVVFYTLYNMADSAAKISDISKAMMPHFNSNPGSYYSDALFYLSLGLHRIVDPNMSKAILIDCDVVFRSDVKRLFDEFEKFSTENLFGLAPELTPVYRHILYKYRRLNPNTNFGNPYYPNAKSKKKRKKKHGYPGLNSGVVLLNFDKIRNSKLFHENLKAENVNRISKKYFFKGHLGDQDFYTLLGYEFPGLIYRLDCVWNRQLCTWWKTHGYSEIFDIFFHCEGKIRLYHGNCNTRVPE</sequence>
<dbReference type="Proteomes" id="UP001151699">
    <property type="component" value="Chromosome B"/>
</dbReference>
<dbReference type="PANTHER" id="PTHR46612">
    <property type="entry name" value="XYLOSIDE XYLOSYLTRANSFERASE 1"/>
    <property type="match status" value="1"/>
</dbReference>
<dbReference type="Gene3D" id="3.90.550.10">
    <property type="entry name" value="Spore Coat Polysaccharide Biosynthesis Protein SpsA, Chain A"/>
    <property type="match status" value="1"/>
</dbReference>
<accession>A0A9Q0N2X6</accession>
<organism evidence="1 2">
    <name type="scientific">Pseudolycoriella hygida</name>
    <dbReference type="NCBI Taxonomy" id="35572"/>
    <lineage>
        <taxon>Eukaryota</taxon>
        <taxon>Metazoa</taxon>
        <taxon>Ecdysozoa</taxon>
        <taxon>Arthropoda</taxon>
        <taxon>Hexapoda</taxon>
        <taxon>Insecta</taxon>
        <taxon>Pterygota</taxon>
        <taxon>Neoptera</taxon>
        <taxon>Endopterygota</taxon>
        <taxon>Diptera</taxon>
        <taxon>Nematocera</taxon>
        <taxon>Sciaroidea</taxon>
        <taxon>Sciaridae</taxon>
        <taxon>Pseudolycoriella</taxon>
    </lineage>
</organism>
<dbReference type="SUPFAM" id="SSF53448">
    <property type="entry name" value="Nucleotide-diphospho-sugar transferases"/>
    <property type="match status" value="1"/>
</dbReference>
<dbReference type="PANTHER" id="PTHR46612:SF1">
    <property type="entry name" value="XYLOSIDE XYLOSYLTRANSFERASE 1"/>
    <property type="match status" value="1"/>
</dbReference>
<dbReference type="GO" id="GO:0016266">
    <property type="term" value="P:protein O-linked glycosylation via N-acetyl-galactosamine"/>
    <property type="evidence" value="ECO:0007669"/>
    <property type="project" value="TreeGrafter"/>
</dbReference>
<gene>
    <name evidence="1" type="primary">Xxylt1</name>
    <name evidence="1" type="ORF">Bhyg_06619</name>
</gene>
<keyword evidence="2" id="KW-1185">Reference proteome</keyword>
<reference evidence="1" key="1">
    <citation type="submission" date="2022-07" db="EMBL/GenBank/DDBJ databases">
        <authorList>
            <person name="Trinca V."/>
            <person name="Uliana J.V.C."/>
            <person name="Torres T.T."/>
            <person name="Ward R.J."/>
            <person name="Monesi N."/>
        </authorList>
    </citation>
    <scope>NUCLEOTIDE SEQUENCE</scope>
    <source>
        <strain evidence="1">HSMRA1968</strain>
        <tissue evidence="1">Whole embryos</tissue>
    </source>
</reference>
<dbReference type="OrthoDB" id="411524at2759"/>
<dbReference type="GO" id="GO:0140560">
    <property type="term" value="F:xylosyl alpha-1,3-xylosyltransferase activity"/>
    <property type="evidence" value="ECO:0007669"/>
    <property type="project" value="TreeGrafter"/>
</dbReference>
<dbReference type="EMBL" id="WJQU01000002">
    <property type="protein sequence ID" value="KAJ6641679.1"/>
    <property type="molecule type" value="Genomic_DNA"/>
</dbReference>
<dbReference type="GO" id="GO:0005789">
    <property type="term" value="C:endoplasmic reticulum membrane"/>
    <property type="evidence" value="ECO:0007669"/>
    <property type="project" value="TreeGrafter"/>
</dbReference>
<protein>
    <submittedName>
        <fullName evidence="1">Xyloside xylosyltransferase 1</fullName>
    </submittedName>
</protein>
<evidence type="ECO:0000313" key="2">
    <source>
        <dbReference type="Proteomes" id="UP001151699"/>
    </source>
</evidence>
<dbReference type="Pfam" id="PF01501">
    <property type="entry name" value="Glyco_transf_8"/>
    <property type="match status" value="1"/>
</dbReference>
<name>A0A9Q0N2X6_9DIPT</name>
<dbReference type="InterPro" id="IPR002495">
    <property type="entry name" value="Glyco_trans_8"/>
</dbReference>
<evidence type="ECO:0000313" key="1">
    <source>
        <dbReference type="EMBL" id="KAJ6641679.1"/>
    </source>
</evidence>
<comment type="caution">
    <text evidence="1">The sequence shown here is derived from an EMBL/GenBank/DDBJ whole genome shotgun (WGS) entry which is preliminary data.</text>
</comment>
<dbReference type="InterPro" id="IPR042465">
    <property type="entry name" value="XXLT1"/>
</dbReference>
<dbReference type="AlphaFoldDB" id="A0A9Q0N2X6"/>
<proteinExistence type="predicted"/>
<dbReference type="InterPro" id="IPR029044">
    <property type="entry name" value="Nucleotide-diphossugar_trans"/>
</dbReference>